<dbReference type="GO" id="GO:0006508">
    <property type="term" value="P:proteolysis"/>
    <property type="evidence" value="ECO:0007669"/>
    <property type="project" value="UniProtKB-KW"/>
</dbReference>
<dbReference type="AlphaFoldDB" id="A0AAD8AHD0"/>
<dbReference type="PROSITE" id="PS00139">
    <property type="entry name" value="THIOL_PROTEASE_CYS"/>
    <property type="match status" value="1"/>
</dbReference>
<dbReference type="SUPFAM" id="SSF47473">
    <property type="entry name" value="EF-hand"/>
    <property type="match status" value="1"/>
</dbReference>
<evidence type="ECO:0000256" key="5">
    <source>
        <dbReference type="ARBA" id="ARBA00022837"/>
    </source>
</evidence>
<comment type="caution">
    <text evidence="10">The sequence shown here is derived from an EMBL/GenBank/DDBJ whole genome shotgun (WGS) entry which is preliminary data.</text>
</comment>
<keyword evidence="4 7" id="KW-0788">Thiol protease</keyword>
<dbReference type="PROSITE" id="PS50222">
    <property type="entry name" value="EF_HAND_2"/>
    <property type="match status" value="1"/>
</dbReference>
<gene>
    <name evidence="10" type="ORF">L9F63_010504</name>
</gene>
<evidence type="ECO:0000256" key="2">
    <source>
        <dbReference type="ARBA" id="ARBA00022670"/>
    </source>
</evidence>
<dbReference type="FunFam" id="3.90.70.10:FF:000001">
    <property type="entry name" value="Calpain-1 catalytic subunit"/>
    <property type="match status" value="1"/>
</dbReference>
<dbReference type="Pfam" id="PF01067">
    <property type="entry name" value="Calpain_III"/>
    <property type="match status" value="1"/>
</dbReference>
<dbReference type="InterPro" id="IPR022683">
    <property type="entry name" value="Calpain_III"/>
</dbReference>
<dbReference type="GO" id="GO:0005737">
    <property type="term" value="C:cytoplasm"/>
    <property type="evidence" value="ECO:0007669"/>
    <property type="project" value="TreeGrafter"/>
</dbReference>
<evidence type="ECO:0000256" key="7">
    <source>
        <dbReference type="PROSITE-ProRule" id="PRU00239"/>
    </source>
</evidence>
<keyword evidence="11" id="KW-1185">Reference proteome</keyword>
<dbReference type="EMBL" id="JASPKZ010000839">
    <property type="protein sequence ID" value="KAJ9599047.1"/>
    <property type="molecule type" value="Genomic_DNA"/>
</dbReference>
<feature type="active site" evidence="6 7">
    <location>
        <position position="209"/>
    </location>
</feature>
<keyword evidence="5" id="KW-0106">Calcium</keyword>
<organism evidence="10 11">
    <name type="scientific">Diploptera punctata</name>
    <name type="common">Pacific beetle cockroach</name>
    <dbReference type="NCBI Taxonomy" id="6984"/>
    <lineage>
        <taxon>Eukaryota</taxon>
        <taxon>Metazoa</taxon>
        <taxon>Ecdysozoa</taxon>
        <taxon>Arthropoda</taxon>
        <taxon>Hexapoda</taxon>
        <taxon>Insecta</taxon>
        <taxon>Pterygota</taxon>
        <taxon>Neoptera</taxon>
        <taxon>Polyneoptera</taxon>
        <taxon>Dictyoptera</taxon>
        <taxon>Blattodea</taxon>
        <taxon>Blaberoidea</taxon>
        <taxon>Blaberidae</taxon>
        <taxon>Diplopterinae</taxon>
        <taxon>Diploptera</taxon>
    </lineage>
</organism>
<evidence type="ECO:0000256" key="4">
    <source>
        <dbReference type="ARBA" id="ARBA00022807"/>
    </source>
</evidence>
<dbReference type="PANTHER" id="PTHR10183">
    <property type="entry name" value="CALPAIN"/>
    <property type="match status" value="1"/>
</dbReference>
<proteinExistence type="inferred from homology"/>
<evidence type="ECO:0000313" key="11">
    <source>
        <dbReference type="Proteomes" id="UP001233999"/>
    </source>
</evidence>
<dbReference type="SMART" id="SM00230">
    <property type="entry name" value="CysPc"/>
    <property type="match status" value="1"/>
</dbReference>
<dbReference type="InterPro" id="IPR022684">
    <property type="entry name" value="Calpain_cysteine_protease"/>
</dbReference>
<dbReference type="InterPro" id="IPR038765">
    <property type="entry name" value="Papain-like_cys_pep_sf"/>
</dbReference>
<name>A0AAD8AHD0_DIPPU</name>
<evidence type="ECO:0000259" key="8">
    <source>
        <dbReference type="PROSITE" id="PS50203"/>
    </source>
</evidence>
<feature type="non-terminal residue" evidence="10">
    <location>
        <position position="513"/>
    </location>
</feature>
<dbReference type="Pfam" id="PF00648">
    <property type="entry name" value="Peptidase_C2"/>
    <property type="match status" value="1"/>
</dbReference>
<sequence>FINNFQKNPRLFVDGASRFDVQQGELGDCWLLAAISTITLFEKVFNNIVPRDQEFNNKYAGIFHFRFWQYGRWVDIVIDDKLPTYKDKLVFLHSSERDEFWSALLEKAYAKLHGSYEALKGGSTCEAMEDCTGGVGEMYELQQAPPNLFQIMVKAFQRTSLMGCSIEPEGYAVETQTKEGLIMGHAYGITHVSTVETNSGSVQLIRMRNPWGDQYEWKGAWSDRASQWFIVPDREKKRIGLKFDNDGEFWMSFKDFMKRFSRLEICNLGPDSLSADDVHRSKISWQTSFFDGEWVPGVTADWIQNNSFSIFKSFWLNPQYRITLKDPDEEDEEDKCSIIVALMQKNRRIQRTKGMDSLTIGFAIYKIKKPLEAPKPLDLNFFKHTVSVARSPTFVTHGEFLVRVCSENKANLDLTEDEGKMTFETGVVKNCENLTEKTEQVKSFFRKVAGEDMEVDWKELKDILDYSSAKDTNPTKFSKDVCRSMIAMMDSDHSGKLGLDEFRILWSNVCEWK</sequence>
<evidence type="ECO:0000313" key="10">
    <source>
        <dbReference type="EMBL" id="KAJ9599047.1"/>
    </source>
</evidence>
<evidence type="ECO:0000256" key="1">
    <source>
        <dbReference type="ARBA" id="ARBA00007623"/>
    </source>
</evidence>
<dbReference type="InterPro" id="IPR022682">
    <property type="entry name" value="Calpain_domain_III"/>
</dbReference>
<dbReference type="SMART" id="SM00720">
    <property type="entry name" value="calpain_III"/>
    <property type="match status" value="1"/>
</dbReference>
<dbReference type="InterPro" id="IPR001300">
    <property type="entry name" value="Peptidase_C2_calpain_cat"/>
</dbReference>
<feature type="domain" description="EF-hand" evidence="9">
    <location>
        <begin position="477"/>
        <end position="512"/>
    </location>
</feature>
<dbReference type="GO" id="GO:0005509">
    <property type="term" value="F:calcium ion binding"/>
    <property type="evidence" value="ECO:0007669"/>
    <property type="project" value="InterPro"/>
</dbReference>
<evidence type="ECO:0000256" key="3">
    <source>
        <dbReference type="ARBA" id="ARBA00022801"/>
    </source>
</evidence>
<dbReference type="PRINTS" id="PR00704">
    <property type="entry name" value="CALPAIN"/>
</dbReference>
<feature type="active site" evidence="6 7">
    <location>
        <position position="29"/>
    </location>
</feature>
<evidence type="ECO:0000256" key="6">
    <source>
        <dbReference type="PIRSR" id="PIRSR622684-1"/>
    </source>
</evidence>
<dbReference type="CDD" id="cd00044">
    <property type="entry name" value="CysPc"/>
    <property type="match status" value="1"/>
</dbReference>
<comment type="similarity">
    <text evidence="1">Belongs to the peptidase C2 family.</text>
</comment>
<dbReference type="Gene3D" id="2.60.120.380">
    <property type="match status" value="1"/>
</dbReference>
<reference evidence="10" key="2">
    <citation type="submission" date="2023-05" db="EMBL/GenBank/DDBJ databases">
        <authorList>
            <person name="Fouks B."/>
        </authorList>
    </citation>
    <scope>NUCLEOTIDE SEQUENCE</scope>
    <source>
        <strain evidence="10">Stay&amp;Tobe</strain>
        <tissue evidence="10">Testes</tissue>
    </source>
</reference>
<evidence type="ECO:0000259" key="9">
    <source>
        <dbReference type="PROSITE" id="PS50222"/>
    </source>
</evidence>
<dbReference type="InterPro" id="IPR018247">
    <property type="entry name" value="EF_Hand_1_Ca_BS"/>
</dbReference>
<dbReference type="SUPFAM" id="SSF54001">
    <property type="entry name" value="Cysteine proteinases"/>
    <property type="match status" value="1"/>
</dbReference>
<dbReference type="PROSITE" id="PS50203">
    <property type="entry name" value="CALPAIN_CAT"/>
    <property type="match status" value="1"/>
</dbReference>
<dbReference type="PANTHER" id="PTHR10183:SF433">
    <property type="entry name" value="CALPAIN-A-RELATED"/>
    <property type="match status" value="1"/>
</dbReference>
<feature type="domain" description="Calpain catalytic" evidence="8">
    <location>
        <begin position="1"/>
        <end position="269"/>
    </location>
</feature>
<dbReference type="Proteomes" id="UP001233999">
    <property type="component" value="Unassembled WGS sequence"/>
</dbReference>
<reference evidence="10" key="1">
    <citation type="journal article" date="2023" name="IScience">
        <title>Live-bearing cockroach genome reveals convergent evolutionary mechanisms linked to viviparity in insects and beyond.</title>
        <authorList>
            <person name="Fouks B."/>
            <person name="Harrison M.C."/>
            <person name="Mikhailova A.A."/>
            <person name="Marchal E."/>
            <person name="English S."/>
            <person name="Carruthers M."/>
            <person name="Jennings E.C."/>
            <person name="Chiamaka E.L."/>
            <person name="Frigard R.A."/>
            <person name="Pippel M."/>
            <person name="Attardo G.M."/>
            <person name="Benoit J.B."/>
            <person name="Bornberg-Bauer E."/>
            <person name="Tobe S.S."/>
        </authorList>
    </citation>
    <scope>NUCLEOTIDE SEQUENCE</scope>
    <source>
        <strain evidence="10">Stay&amp;Tobe</strain>
    </source>
</reference>
<accession>A0AAD8AHD0</accession>
<dbReference type="InterPro" id="IPR036213">
    <property type="entry name" value="Calpain_III_sf"/>
</dbReference>
<dbReference type="InterPro" id="IPR011992">
    <property type="entry name" value="EF-hand-dom_pair"/>
</dbReference>
<keyword evidence="2 7" id="KW-0645">Protease</keyword>
<dbReference type="InterPro" id="IPR000169">
    <property type="entry name" value="Pept_cys_AS"/>
</dbReference>
<dbReference type="SUPFAM" id="SSF49758">
    <property type="entry name" value="Calpain large subunit, middle domain (domain III)"/>
    <property type="match status" value="1"/>
</dbReference>
<protein>
    <submittedName>
        <fullName evidence="10">Uncharacterized protein</fullName>
    </submittedName>
</protein>
<dbReference type="Gene3D" id="3.90.70.10">
    <property type="entry name" value="Cysteine proteinases"/>
    <property type="match status" value="1"/>
</dbReference>
<dbReference type="PROSITE" id="PS00018">
    <property type="entry name" value="EF_HAND_1"/>
    <property type="match status" value="1"/>
</dbReference>
<dbReference type="Gene3D" id="1.10.238.10">
    <property type="entry name" value="EF-hand"/>
    <property type="match status" value="1"/>
</dbReference>
<feature type="active site" evidence="6 7">
    <location>
        <position position="185"/>
    </location>
</feature>
<dbReference type="InterPro" id="IPR002048">
    <property type="entry name" value="EF_hand_dom"/>
</dbReference>
<dbReference type="GO" id="GO:0004198">
    <property type="term" value="F:calcium-dependent cysteine-type endopeptidase activity"/>
    <property type="evidence" value="ECO:0007669"/>
    <property type="project" value="InterPro"/>
</dbReference>
<feature type="non-terminal residue" evidence="10">
    <location>
        <position position="1"/>
    </location>
</feature>
<keyword evidence="3 7" id="KW-0378">Hydrolase</keyword>